<name>A0A8T9Q0Z8_9BACT</name>
<dbReference type="Gene3D" id="1.25.40.10">
    <property type="entry name" value="Tetratricopeptide repeat domain"/>
    <property type="match status" value="1"/>
</dbReference>
<keyword evidence="4" id="KW-0472">Membrane</keyword>
<keyword evidence="4" id="KW-0812">Transmembrane</keyword>
<dbReference type="PANTHER" id="PTHR44858">
    <property type="entry name" value="TETRATRICOPEPTIDE REPEAT PROTEIN 6"/>
    <property type="match status" value="1"/>
</dbReference>
<proteinExistence type="predicted"/>
<keyword evidence="2 3" id="KW-0802">TPR repeat</keyword>
<evidence type="ECO:0000256" key="2">
    <source>
        <dbReference type="ARBA" id="ARBA00022803"/>
    </source>
</evidence>
<dbReference type="InterPro" id="IPR050498">
    <property type="entry name" value="Ycf3"/>
</dbReference>
<dbReference type="Pfam" id="PF13414">
    <property type="entry name" value="TPR_11"/>
    <property type="match status" value="1"/>
</dbReference>
<keyword evidence="4" id="KW-1133">Transmembrane helix</keyword>
<evidence type="ECO:0000256" key="3">
    <source>
        <dbReference type="PROSITE-ProRule" id="PRU00339"/>
    </source>
</evidence>
<reference evidence="5" key="1">
    <citation type="submission" date="2022-04" db="EMBL/GenBank/DDBJ databases">
        <title>Hymenobacter sp. isolated from the air.</title>
        <authorList>
            <person name="Won M."/>
            <person name="Lee C.-M."/>
            <person name="Woen H.-Y."/>
            <person name="Kwon S.-W."/>
        </authorList>
    </citation>
    <scope>NUCLEOTIDE SEQUENCE</scope>
    <source>
        <strain evidence="5">5116S-3</strain>
    </source>
</reference>
<evidence type="ECO:0000256" key="1">
    <source>
        <dbReference type="ARBA" id="ARBA00022737"/>
    </source>
</evidence>
<feature type="repeat" description="TPR" evidence="3">
    <location>
        <begin position="147"/>
        <end position="180"/>
    </location>
</feature>
<protein>
    <submittedName>
        <fullName evidence="5">Tetratricopeptide repeat protein</fullName>
    </submittedName>
</protein>
<keyword evidence="6" id="KW-1185">Reference proteome</keyword>
<dbReference type="InterPro" id="IPR019734">
    <property type="entry name" value="TPR_rpt"/>
</dbReference>
<dbReference type="Proteomes" id="UP000831796">
    <property type="component" value="Chromosome"/>
</dbReference>
<dbReference type="RefSeq" id="WP_244673981.1">
    <property type="nucleotide sequence ID" value="NZ_CP095046.1"/>
</dbReference>
<keyword evidence="1" id="KW-0677">Repeat</keyword>
<dbReference type="SMART" id="SM00028">
    <property type="entry name" value="TPR"/>
    <property type="match status" value="4"/>
</dbReference>
<evidence type="ECO:0000256" key="4">
    <source>
        <dbReference type="SAM" id="Phobius"/>
    </source>
</evidence>
<gene>
    <name evidence="5" type="ORF">MUN79_17830</name>
</gene>
<dbReference type="EMBL" id="CP095046">
    <property type="protein sequence ID" value="UOQ70562.1"/>
    <property type="molecule type" value="Genomic_DNA"/>
</dbReference>
<dbReference type="AlphaFoldDB" id="A0A8T9Q0Z8"/>
<dbReference type="InterPro" id="IPR011990">
    <property type="entry name" value="TPR-like_helical_dom_sf"/>
</dbReference>
<feature type="transmembrane region" description="Helical" evidence="4">
    <location>
        <begin position="6"/>
        <end position="24"/>
    </location>
</feature>
<feature type="repeat" description="TPR" evidence="3">
    <location>
        <begin position="249"/>
        <end position="282"/>
    </location>
</feature>
<sequence length="303" mass="33948">MILAGPVLPVLLTALLVVGAFLFSTNDLPRVWSILLLISALFSMVGNLWPQNQPITSTSSSEVYNDGAQLRALWYYRGVPNAYIQAVSAYQAEDYPAAAAGLLPYLEVKSLQPDTIRMTIAALLKSNDYERARQVQDTYGPLHRSSSDDLVNEGLIRTHFQDFDAALGCYGYALYLDPNNEAALNNRGYARLLTKQYREAVQDFRRALALKPTFAFAHNNLGLALLMLGETDEGLGHVRYSLRLDDANSYAYRNLGIYHLQQGELAEAQQQFDRAWALDPDTDLLAGYREQLRRRLDETGPHV</sequence>
<evidence type="ECO:0000313" key="6">
    <source>
        <dbReference type="Proteomes" id="UP000831796"/>
    </source>
</evidence>
<dbReference type="PROSITE" id="PS50005">
    <property type="entry name" value="TPR"/>
    <property type="match status" value="3"/>
</dbReference>
<feature type="transmembrane region" description="Helical" evidence="4">
    <location>
        <begin position="31"/>
        <end position="49"/>
    </location>
</feature>
<evidence type="ECO:0000313" key="5">
    <source>
        <dbReference type="EMBL" id="UOQ70562.1"/>
    </source>
</evidence>
<accession>A0A8T9Q0Z8</accession>
<dbReference type="KEGG" id="hcu:MUN79_17830"/>
<feature type="repeat" description="TPR" evidence="3">
    <location>
        <begin position="181"/>
        <end position="214"/>
    </location>
</feature>
<dbReference type="PANTHER" id="PTHR44858:SF1">
    <property type="entry name" value="UDP-N-ACETYLGLUCOSAMINE--PEPTIDE N-ACETYLGLUCOSAMINYLTRANSFERASE SPINDLY-RELATED"/>
    <property type="match status" value="1"/>
</dbReference>
<organism evidence="5 6">
    <name type="scientific">Hymenobacter cellulosilyticus</name>
    <dbReference type="NCBI Taxonomy" id="2932248"/>
    <lineage>
        <taxon>Bacteria</taxon>
        <taxon>Pseudomonadati</taxon>
        <taxon>Bacteroidota</taxon>
        <taxon>Cytophagia</taxon>
        <taxon>Cytophagales</taxon>
        <taxon>Hymenobacteraceae</taxon>
        <taxon>Hymenobacter</taxon>
    </lineage>
</organism>
<dbReference type="PROSITE" id="PS50293">
    <property type="entry name" value="TPR_REGION"/>
    <property type="match status" value="1"/>
</dbReference>
<dbReference type="SUPFAM" id="SSF48452">
    <property type="entry name" value="TPR-like"/>
    <property type="match status" value="2"/>
</dbReference>